<dbReference type="InterPro" id="IPR032466">
    <property type="entry name" value="Metal_Hydrolase"/>
</dbReference>
<evidence type="ECO:0000256" key="2">
    <source>
        <dbReference type="ARBA" id="ARBA00022723"/>
    </source>
</evidence>
<evidence type="ECO:0000313" key="6">
    <source>
        <dbReference type="Proteomes" id="UP000887572"/>
    </source>
</evidence>
<keyword evidence="3" id="KW-0378">Hydrolase</keyword>
<evidence type="ECO:0000313" key="8">
    <source>
        <dbReference type="WBParaSite" id="Gr19_v10_g6753.t1"/>
    </source>
</evidence>
<feature type="binding site" evidence="5">
    <location>
        <position position="162"/>
    </location>
    <ligand>
        <name>a divalent metal cation</name>
        <dbReference type="ChEBI" id="CHEBI:60240"/>
        <label>2</label>
    </ligand>
</feature>
<dbReference type="WBParaSite" id="Gr19_v10_g11064.t1">
    <property type="protein sequence ID" value="Gr19_v10_g11064.t1"/>
    <property type="gene ID" value="Gr19_v10_g11064"/>
</dbReference>
<keyword evidence="2 5" id="KW-0479">Metal-binding</keyword>
<dbReference type="Pfam" id="PF01026">
    <property type="entry name" value="TatD_DNase"/>
    <property type="match status" value="1"/>
</dbReference>
<feature type="binding site" evidence="5">
    <location>
        <position position="5"/>
    </location>
    <ligand>
        <name>a divalent metal cation</name>
        <dbReference type="ChEBI" id="CHEBI:60240"/>
        <label>1</label>
    </ligand>
</feature>
<dbReference type="WBParaSite" id="Gr19_v10_g6753.t1">
    <property type="protein sequence ID" value="Gr19_v10_g6753.t1"/>
    <property type="gene ID" value="Gr19_v10_g6753"/>
</dbReference>
<dbReference type="Gene3D" id="3.20.20.140">
    <property type="entry name" value="Metal-dependent hydrolases"/>
    <property type="match status" value="1"/>
</dbReference>
<dbReference type="Proteomes" id="UP000887572">
    <property type="component" value="Unplaced"/>
</dbReference>
<dbReference type="PIRSF" id="PIRSF005902">
    <property type="entry name" value="DNase_TatD"/>
    <property type="match status" value="1"/>
</dbReference>
<dbReference type="PANTHER" id="PTHR46317">
    <property type="entry name" value="HYDROLASE OF PHP SUPERFAMILY-RELATED PROTEIN"/>
    <property type="match status" value="1"/>
</dbReference>
<keyword evidence="6" id="KW-1185">Reference proteome</keyword>
<accession>A0A914GSV8</accession>
<reference evidence="7 8" key="1">
    <citation type="submission" date="2022-11" db="UniProtKB">
        <authorList>
            <consortium name="WormBaseParasite"/>
        </authorList>
    </citation>
    <scope>IDENTIFICATION</scope>
</reference>
<evidence type="ECO:0000256" key="4">
    <source>
        <dbReference type="ARBA" id="ARBA00093287"/>
    </source>
</evidence>
<evidence type="ECO:0000313" key="7">
    <source>
        <dbReference type="WBParaSite" id="Gr19_v10_g11064.t1"/>
    </source>
</evidence>
<feature type="binding site" evidence="5">
    <location>
        <position position="7"/>
    </location>
    <ligand>
        <name>a divalent metal cation</name>
        <dbReference type="ChEBI" id="CHEBI:60240"/>
        <label>1</label>
    </ligand>
</feature>
<comment type="function">
    <text evidence="4">Exhibits 3'-exonuclease activities and apurinic/apyrimidinic (AP) endonuclease (in vitro). Show preferential AP endonuclease activity on double-stranded DNA substrates and 3'- exonuclease activity on single-stranded DNA.</text>
</comment>
<feature type="binding site" evidence="5">
    <location>
        <position position="98"/>
    </location>
    <ligand>
        <name>a divalent metal cation</name>
        <dbReference type="ChEBI" id="CHEBI:60240"/>
        <label>1</label>
    </ligand>
</feature>
<feature type="binding site" evidence="5">
    <location>
        <position position="210"/>
    </location>
    <ligand>
        <name>a divalent metal cation</name>
        <dbReference type="ChEBI" id="CHEBI:60240"/>
        <label>1</label>
    </ligand>
</feature>
<evidence type="ECO:0000256" key="5">
    <source>
        <dbReference type="PIRSR" id="PIRSR005902-1"/>
    </source>
</evidence>
<sequence length="285" mass="31923">MIDCHCHLADKRFDEDISQVIERARQNGVNGALVVAEFADDFERILALAQQFPDFILPCLGMHPVQRGFVSCSETLYKKDAVEEWIRAHSDKLYAVGEVGLDFKPQHVKNGDIDKEEQRKVLRAQIELANELHLPLNVHSRSAGTPAIDWLVAHGARAVLLHAFSGNVKSARNGIKNGFYFSIPPSFTLSEQKVALIREIPLSQLCLESDSPVLGPVPGERNEPKNIKLSAEFIARIKDVSLDEVMRATTANAKRLFSKLTFYPFQDASTLDNKNCILYSRRPSL</sequence>
<name>A0A914GSV8_GLORO</name>
<dbReference type="CDD" id="cd01310">
    <property type="entry name" value="TatD_DNAse"/>
    <property type="match status" value="1"/>
</dbReference>
<dbReference type="PANTHER" id="PTHR46317:SF1">
    <property type="entry name" value="HYDROLASE, TATD FAMILY"/>
    <property type="match status" value="1"/>
</dbReference>
<feature type="binding site" evidence="5">
    <location>
        <position position="139"/>
    </location>
    <ligand>
        <name>a divalent metal cation</name>
        <dbReference type="ChEBI" id="CHEBI:60240"/>
        <label>2</label>
    </ligand>
</feature>
<evidence type="ECO:0000256" key="3">
    <source>
        <dbReference type="ARBA" id="ARBA00022801"/>
    </source>
</evidence>
<dbReference type="GO" id="GO:0016788">
    <property type="term" value="F:hydrolase activity, acting on ester bonds"/>
    <property type="evidence" value="ECO:0007669"/>
    <property type="project" value="InterPro"/>
</dbReference>
<dbReference type="GO" id="GO:0046872">
    <property type="term" value="F:metal ion binding"/>
    <property type="evidence" value="ECO:0007669"/>
    <property type="project" value="UniProtKB-KW"/>
</dbReference>
<protein>
    <submittedName>
        <fullName evidence="7 8">Deoxyribonuclease TATDN3</fullName>
    </submittedName>
</protein>
<comment type="similarity">
    <text evidence="1">Belongs to the metallo-dependent hydrolases superfamily. TatD-type hydrolase family.</text>
</comment>
<organism evidence="6 7">
    <name type="scientific">Globodera rostochiensis</name>
    <name type="common">Golden nematode worm</name>
    <name type="synonym">Heterodera rostochiensis</name>
    <dbReference type="NCBI Taxonomy" id="31243"/>
    <lineage>
        <taxon>Eukaryota</taxon>
        <taxon>Metazoa</taxon>
        <taxon>Ecdysozoa</taxon>
        <taxon>Nematoda</taxon>
        <taxon>Chromadorea</taxon>
        <taxon>Rhabditida</taxon>
        <taxon>Tylenchina</taxon>
        <taxon>Tylenchomorpha</taxon>
        <taxon>Tylenchoidea</taxon>
        <taxon>Heteroderidae</taxon>
        <taxon>Heteroderinae</taxon>
        <taxon>Globodera</taxon>
    </lineage>
</organism>
<dbReference type="AlphaFoldDB" id="A0A914GSV8"/>
<dbReference type="InterPro" id="IPR001130">
    <property type="entry name" value="TatD-like"/>
</dbReference>
<evidence type="ECO:0000256" key="1">
    <source>
        <dbReference type="ARBA" id="ARBA00009275"/>
    </source>
</evidence>
<dbReference type="SUPFAM" id="SSF51556">
    <property type="entry name" value="Metallo-dependent hydrolases"/>
    <property type="match status" value="1"/>
</dbReference>
<proteinExistence type="inferred from homology"/>